<evidence type="ECO:0000313" key="5">
    <source>
        <dbReference type="Proteomes" id="UP000239494"/>
    </source>
</evidence>
<evidence type="ECO:0000256" key="3">
    <source>
        <dbReference type="SAM" id="SignalP"/>
    </source>
</evidence>
<keyword evidence="2" id="KW-0472">Membrane</keyword>
<comment type="caution">
    <text evidence="4">The sequence shown here is derived from an EMBL/GenBank/DDBJ whole genome shotgun (WGS) entry which is preliminary data.</text>
</comment>
<dbReference type="Proteomes" id="UP000239494">
    <property type="component" value="Unassembled WGS sequence"/>
</dbReference>
<keyword evidence="2" id="KW-1133">Transmembrane helix</keyword>
<dbReference type="EMBL" id="PVTF01000019">
    <property type="protein sequence ID" value="PRY33707.1"/>
    <property type="molecule type" value="Genomic_DNA"/>
</dbReference>
<proteinExistence type="predicted"/>
<sequence length="202" mass="20492">MSRVVGAAGLLGGAALVVAASSRPLFEQVRVDSGHRTGYRMSLWGSEYTSPDGIVAAGMDPVRFGVPVVVAAVLLVVAAVLVLAESRLPARAAAAARVGAVAAAALLLGSVWTIGQLVVVMARRDDITTGSVDSSGGSAMWLLVAACGAALVGALLVQRRPRRAVEPEGAVVYQLPDDTAADTPPMGVGIHPEVSTEESSPT</sequence>
<feature type="signal peptide" evidence="3">
    <location>
        <begin position="1"/>
        <end position="19"/>
    </location>
</feature>
<accession>A0A2T0SJW8</accession>
<feature type="transmembrane region" description="Helical" evidence="2">
    <location>
        <begin position="64"/>
        <end position="84"/>
    </location>
</feature>
<feature type="chain" id="PRO_5038501819" description="Membrane protein (TIGR02234 family)" evidence="3">
    <location>
        <begin position="20"/>
        <end position="202"/>
    </location>
</feature>
<name>A0A2T0SJW8_9PSEU</name>
<feature type="region of interest" description="Disordered" evidence="1">
    <location>
        <begin position="177"/>
        <end position="202"/>
    </location>
</feature>
<evidence type="ECO:0000256" key="2">
    <source>
        <dbReference type="SAM" id="Phobius"/>
    </source>
</evidence>
<dbReference type="RefSeq" id="WP_106195753.1">
    <property type="nucleotide sequence ID" value="NZ_PVTF01000019.1"/>
</dbReference>
<gene>
    <name evidence="4" type="ORF">CLV43_11914</name>
</gene>
<protein>
    <recommendedName>
        <fullName evidence="6">Membrane protein (TIGR02234 family)</fullName>
    </recommendedName>
</protein>
<dbReference type="AlphaFoldDB" id="A0A2T0SJW8"/>
<evidence type="ECO:0000256" key="1">
    <source>
        <dbReference type="SAM" id="MobiDB-lite"/>
    </source>
</evidence>
<keyword evidence="2" id="KW-0812">Transmembrane</keyword>
<reference evidence="4 5" key="1">
    <citation type="submission" date="2018-03" db="EMBL/GenBank/DDBJ databases">
        <title>Genomic Encyclopedia of Archaeal and Bacterial Type Strains, Phase II (KMG-II): from individual species to whole genera.</title>
        <authorList>
            <person name="Goeker M."/>
        </authorList>
    </citation>
    <scope>NUCLEOTIDE SEQUENCE [LARGE SCALE GENOMIC DNA]</scope>
    <source>
        <strain evidence="4 5">DSM 44720</strain>
    </source>
</reference>
<evidence type="ECO:0008006" key="6">
    <source>
        <dbReference type="Google" id="ProtNLM"/>
    </source>
</evidence>
<feature type="transmembrane region" description="Helical" evidence="2">
    <location>
        <begin position="96"/>
        <end position="119"/>
    </location>
</feature>
<organism evidence="4 5">
    <name type="scientific">Umezawaea tangerina</name>
    <dbReference type="NCBI Taxonomy" id="84725"/>
    <lineage>
        <taxon>Bacteria</taxon>
        <taxon>Bacillati</taxon>
        <taxon>Actinomycetota</taxon>
        <taxon>Actinomycetes</taxon>
        <taxon>Pseudonocardiales</taxon>
        <taxon>Pseudonocardiaceae</taxon>
        <taxon>Umezawaea</taxon>
    </lineage>
</organism>
<keyword evidence="3" id="KW-0732">Signal</keyword>
<keyword evidence="5" id="KW-1185">Reference proteome</keyword>
<feature type="transmembrane region" description="Helical" evidence="2">
    <location>
        <begin position="139"/>
        <end position="157"/>
    </location>
</feature>
<evidence type="ECO:0000313" key="4">
    <source>
        <dbReference type="EMBL" id="PRY33707.1"/>
    </source>
</evidence>